<keyword evidence="1" id="KW-0472">Membrane</keyword>
<protein>
    <recommendedName>
        <fullName evidence="4">DUF2892 domain-containing protein</fullName>
    </recommendedName>
</protein>
<dbReference type="PROSITE" id="PS51257">
    <property type="entry name" value="PROKAR_LIPOPROTEIN"/>
    <property type="match status" value="1"/>
</dbReference>
<gene>
    <name evidence="2" type="ORF">CLOSYM_04759</name>
</gene>
<name>A0ABC9TQR1_CLOSY</name>
<dbReference type="Proteomes" id="UP000016491">
    <property type="component" value="Unassembled WGS sequence"/>
</dbReference>
<reference evidence="2 3" key="1">
    <citation type="submission" date="2013-07" db="EMBL/GenBank/DDBJ databases">
        <authorList>
            <person name="Weinstock G."/>
            <person name="Sodergren E."/>
            <person name="Wylie T."/>
            <person name="Fulton L."/>
            <person name="Fulton R."/>
            <person name="Fronick C."/>
            <person name="O'Laughlin M."/>
            <person name="Godfrey J."/>
            <person name="Miner T."/>
            <person name="Herter B."/>
            <person name="Appelbaum E."/>
            <person name="Cordes M."/>
            <person name="Lek S."/>
            <person name="Wollam A."/>
            <person name="Pepin K.H."/>
            <person name="Palsikar V.B."/>
            <person name="Mitreva M."/>
            <person name="Wilson R.K."/>
        </authorList>
    </citation>
    <scope>NUCLEOTIDE SEQUENCE [LARGE SCALE GENOMIC DNA]</scope>
    <source>
        <strain evidence="2 3">ATCC 14940</strain>
    </source>
</reference>
<evidence type="ECO:0000256" key="1">
    <source>
        <dbReference type="SAM" id="Phobius"/>
    </source>
</evidence>
<organism evidence="2 3">
    <name type="scientific">[Clostridium] symbiosum ATCC 14940</name>
    <dbReference type="NCBI Taxonomy" id="411472"/>
    <lineage>
        <taxon>Bacteria</taxon>
        <taxon>Bacillati</taxon>
        <taxon>Bacillota</taxon>
        <taxon>Clostridia</taxon>
        <taxon>Lachnospirales</taxon>
        <taxon>Lachnospiraceae</taxon>
        <taxon>Otoolea</taxon>
    </lineage>
</organism>
<feature type="transmembrane region" description="Helical" evidence="1">
    <location>
        <begin position="26"/>
        <end position="43"/>
    </location>
</feature>
<evidence type="ECO:0000313" key="3">
    <source>
        <dbReference type="Proteomes" id="UP000016491"/>
    </source>
</evidence>
<dbReference type="EMBL" id="AWSU01000380">
    <property type="protein sequence ID" value="ERI73640.1"/>
    <property type="molecule type" value="Genomic_DNA"/>
</dbReference>
<proteinExistence type="predicted"/>
<accession>A0ABC9TQR1</accession>
<evidence type="ECO:0008006" key="4">
    <source>
        <dbReference type="Google" id="ProtNLM"/>
    </source>
</evidence>
<keyword evidence="1" id="KW-1133">Transmembrane helix</keyword>
<sequence>MRRLCGLVIFSIGIGMMLVLIFPKNFLWVCAAISCLIIGYNLFCGC</sequence>
<feature type="transmembrane region" description="Helical" evidence="1">
    <location>
        <begin position="5"/>
        <end position="20"/>
    </location>
</feature>
<keyword evidence="1" id="KW-0812">Transmembrane</keyword>
<evidence type="ECO:0000313" key="2">
    <source>
        <dbReference type="EMBL" id="ERI73640.1"/>
    </source>
</evidence>
<comment type="caution">
    <text evidence="2">The sequence shown here is derived from an EMBL/GenBank/DDBJ whole genome shotgun (WGS) entry which is preliminary data.</text>
</comment>
<dbReference type="AlphaFoldDB" id="A0ABC9TQR1"/>